<proteinExistence type="predicted"/>
<sequence>MWTELCHAAAQMQVRPLPPTGSAIKTAGIHRNSPLKDVATPAISIRSVC</sequence>
<reference evidence="1 2" key="1">
    <citation type="journal article" date="2021" name="Sci. Rep.">
        <title>Chromosome anchoring in Senegalese sole (Solea senegalensis) reveals sex-associated markers and genome rearrangements in flatfish.</title>
        <authorList>
            <person name="Guerrero-Cozar I."/>
            <person name="Gomez-Garrido J."/>
            <person name="Berbel C."/>
            <person name="Martinez-Blanch J.F."/>
            <person name="Alioto T."/>
            <person name="Claros M.G."/>
            <person name="Gagnaire P.A."/>
            <person name="Manchado M."/>
        </authorList>
    </citation>
    <scope>NUCLEOTIDE SEQUENCE [LARGE SCALE GENOMIC DNA]</scope>
    <source>
        <strain evidence="1">Sse05_10M</strain>
    </source>
</reference>
<organism evidence="1 2">
    <name type="scientific">Solea senegalensis</name>
    <name type="common">Senegalese sole</name>
    <dbReference type="NCBI Taxonomy" id="28829"/>
    <lineage>
        <taxon>Eukaryota</taxon>
        <taxon>Metazoa</taxon>
        <taxon>Chordata</taxon>
        <taxon>Craniata</taxon>
        <taxon>Vertebrata</taxon>
        <taxon>Euteleostomi</taxon>
        <taxon>Actinopterygii</taxon>
        <taxon>Neopterygii</taxon>
        <taxon>Teleostei</taxon>
        <taxon>Neoteleostei</taxon>
        <taxon>Acanthomorphata</taxon>
        <taxon>Carangaria</taxon>
        <taxon>Pleuronectiformes</taxon>
        <taxon>Pleuronectoidei</taxon>
        <taxon>Soleidae</taxon>
        <taxon>Solea</taxon>
    </lineage>
</organism>
<dbReference type="EMBL" id="JAGKHQ010000021">
    <property type="protein sequence ID" value="KAG7474224.1"/>
    <property type="molecule type" value="Genomic_DNA"/>
</dbReference>
<keyword evidence="2" id="KW-1185">Reference proteome</keyword>
<name>A0AAV6PPB1_SOLSE</name>
<dbReference type="Proteomes" id="UP000693946">
    <property type="component" value="Linkage Group LG9"/>
</dbReference>
<comment type="caution">
    <text evidence="1">The sequence shown here is derived from an EMBL/GenBank/DDBJ whole genome shotgun (WGS) entry which is preliminary data.</text>
</comment>
<evidence type="ECO:0000313" key="1">
    <source>
        <dbReference type="EMBL" id="KAG7474224.1"/>
    </source>
</evidence>
<evidence type="ECO:0000313" key="2">
    <source>
        <dbReference type="Proteomes" id="UP000693946"/>
    </source>
</evidence>
<protein>
    <submittedName>
        <fullName evidence="1">Uncharacterized protein</fullName>
    </submittedName>
</protein>
<gene>
    <name evidence="1" type="ORF">JOB18_004496</name>
</gene>
<accession>A0AAV6PPB1</accession>
<dbReference type="AlphaFoldDB" id="A0AAV6PPB1"/>